<dbReference type="EMBL" id="UFQR01000005">
    <property type="protein sequence ID" value="SSW95469.1"/>
    <property type="molecule type" value="Genomic_DNA"/>
</dbReference>
<sequence length="259" mass="30194">MTRSRKVKNLDLPPNLYKRNGYYSYRDPRTRKEYGLGRNKAYAINEAISANQLLLNTEKVKPLTERIDGQGNVYFHEFLERYEDILKTRGLREKTLKDYRQRIGVIRKAFLDTPIQNITTKNIADFLHDFIKDGKITTSKALRKSLIDIFKEALAAGLMQTNPAELTETPKIKIMRSRLSLNDFNTILKSIDGSHWLSYAMKLALITSQRVSDISKMKWEDIHDGKLWVIQQKTETKIAIPLDIEIENMKLDNIIKKYK</sequence>
<keyword evidence="3 5" id="KW-0238">DNA-binding</keyword>
<dbReference type="InterPro" id="IPR050808">
    <property type="entry name" value="Phage_Integrase"/>
</dbReference>
<dbReference type="Pfam" id="PF00589">
    <property type="entry name" value="Phage_integrase"/>
    <property type="match status" value="1"/>
</dbReference>
<dbReference type="Gene3D" id="1.10.443.10">
    <property type="entry name" value="Intergrase catalytic core"/>
    <property type="match status" value="1"/>
</dbReference>
<name>A0A3B0MHJ3_9GAMM</name>
<dbReference type="InterPro" id="IPR013762">
    <property type="entry name" value="Integrase-like_cat_sf"/>
</dbReference>
<feature type="domain" description="Core-binding (CB)" evidence="6">
    <location>
        <begin position="73"/>
        <end position="154"/>
    </location>
</feature>
<dbReference type="GO" id="GO:0006310">
    <property type="term" value="P:DNA recombination"/>
    <property type="evidence" value="ECO:0007669"/>
    <property type="project" value="UniProtKB-KW"/>
</dbReference>
<dbReference type="InterPro" id="IPR044068">
    <property type="entry name" value="CB"/>
</dbReference>
<accession>A0A3B0MHJ3</accession>
<dbReference type="Pfam" id="PF09003">
    <property type="entry name" value="Arm-DNA-bind_1"/>
    <property type="match status" value="1"/>
</dbReference>
<evidence type="ECO:0000256" key="3">
    <source>
        <dbReference type="ARBA" id="ARBA00023125"/>
    </source>
</evidence>
<dbReference type="GO" id="GO:0008907">
    <property type="term" value="F:integrase activity"/>
    <property type="evidence" value="ECO:0007669"/>
    <property type="project" value="InterPro"/>
</dbReference>
<organism evidence="7">
    <name type="scientific">Arsenophonus endosymbiont of Trialeurodes vaporariorum</name>
    <dbReference type="NCBI Taxonomy" id="235567"/>
    <lineage>
        <taxon>Bacteria</taxon>
        <taxon>Pseudomonadati</taxon>
        <taxon>Pseudomonadota</taxon>
        <taxon>Gammaproteobacteria</taxon>
        <taxon>Enterobacterales</taxon>
        <taxon>Morganellaceae</taxon>
        <taxon>Arsenophonus</taxon>
    </lineage>
</organism>
<dbReference type="InterPro" id="IPR053876">
    <property type="entry name" value="Phage_int_M"/>
</dbReference>
<dbReference type="PANTHER" id="PTHR30629">
    <property type="entry name" value="PROPHAGE INTEGRASE"/>
    <property type="match status" value="1"/>
</dbReference>
<dbReference type="Gene3D" id="1.10.150.130">
    <property type="match status" value="1"/>
</dbReference>
<dbReference type="GO" id="GO:0003677">
    <property type="term" value="F:DNA binding"/>
    <property type="evidence" value="ECO:0007669"/>
    <property type="project" value="UniProtKB-UniRule"/>
</dbReference>
<comment type="similarity">
    <text evidence="1">Belongs to the 'phage' integrase family.</text>
</comment>
<evidence type="ECO:0000256" key="2">
    <source>
        <dbReference type="ARBA" id="ARBA00022908"/>
    </source>
</evidence>
<evidence type="ECO:0000313" key="7">
    <source>
        <dbReference type="EMBL" id="SSW95469.1"/>
    </source>
</evidence>
<gene>
    <name evidence="7" type="ORF">ARTV_1412</name>
</gene>
<evidence type="ECO:0000256" key="4">
    <source>
        <dbReference type="ARBA" id="ARBA00023172"/>
    </source>
</evidence>
<dbReference type="PANTHER" id="PTHR30629:SF2">
    <property type="entry name" value="PROPHAGE INTEGRASE INTS-RELATED"/>
    <property type="match status" value="1"/>
</dbReference>
<dbReference type="InterPro" id="IPR016177">
    <property type="entry name" value="DNA-bd_dom_sf"/>
</dbReference>
<evidence type="ECO:0000256" key="1">
    <source>
        <dbReference type="ARBA" id="ARBA00008857"/>
    </source>
</evidence>
<evidence type="ECO:0000256" key="5">
    <source>
        <dbReference type="PROSITE-ProRule" id="PRU01248"/>
    </source>
</evidence>
<evidence type="ECO:0000259" key="6">
    <source>
        <dbReference type="PROSITE" id="PS51900"/>
    </source>
</evidence>
<dbReference type="InterPro" id="IPR002104">
    <property type="entry name" value="Integrase_catalytic"/>
</dbReference>
<keyword evidence="4" id="KW-0233">DNA recombination</keyword>
<dbReference type="SUPFAM" id="SSF56349">
    <property type="entry name" value="DNA breaking-rejoining enzymes"/>
    <property type="match status" value="1"/>
</dbReference>
<dbReference type="InterPro" id="IPR010998">
    <property type="entry name" value="Integrase_recombinase_N"/>
</dbReference>
<dbReference type="InterPro" id="IPR015094">
    <property type="entry name" value="Integrase_lambda-typ_DNA-bd_N"/>
</dbReference>
<dbReference type="Gene3D" id="3.30.160.60">
    <property type="entry name" value="Classic Zinc Finger"/>
    <property type="match status" value="1"/>
</dbReference>
<protein>
    <recommendedName>
        <fullName evidence="6">Core-binding (CB) domain-containing protein</fullName>
    </recommendedName>
</protein>
<dbReference type="SUPFAM" id="SSF54171">
    <property type="entry name" value="DNA-binding domain"/>
    <property type="match status" value="1"/>
</dbReference>
<dbReference type="AlphaFoldDB" id="A0A3B0MHJ3"/>
<keyword evidence="2" id="KW-0229">DNA integration</keyword>
<proteinExistence type="inferred from homology"/>
<dbReference type="InterPro" id="IPR011010">
    <property type="entry name" value="DNA_brk_join_enz"/>
</dbReference>
<reference evidence="7" key="1">
    <citation type="submission" date="2018-04" db="EMBL/GenBank/DDBJ databases">
        <authorList>
            <person name="Go L.Y."/>
            <person name="Mitchell J.A."/>
        </authorList>
    </citation>
    <scope>NUCLEOTIDE SEQUENCE</scope>
    <source>
        <strain evidence="7">ARTV</strain>
    </source>
</reference>
<dbReference type="PROSITE" id="PS51900">
    <property type="entry name" value="CB"/>
    <property type="match status" value="1"/>
</dbReference>
<dbReference type="Pfam" id="PF22022">
    <property type="entry name" value="Phage_int_M"/>
    <property type="match status" value="1"/>
</dbReference>